<gene>
    <name evidence="1" type="ORF">HSB1_33730</name>
</gene>
<organism evidence="1 2">
    <name type="scientific">Halogranum salarium B-1</name>
    <dbReference type="NCBI Taxonomy" id="1210908"/>
    <lineage>
        <taxon>Archaea</taxon>
        <taxon>Methanobacteriati</taxon>
        <taxon>Methanobacteriota</taxon>
        <taxon>Stenosarchaea group</taxon>
        <taxon>Halobacteria</taxon>
        <taxon>Halobacteriales</taxon>
        <taxon>Haloferacaceae</taxon>
    </lineage>
</organism>
<sequence length="48" mass="5583">MFWFSSVLGRLPFGTGDTLSMVPDEFERRRTSADAFSQISLDTRKRNR</sequence>
<name>J3JE09_9EURY</name>
<proteinExistence type="predicted"/>
<dbReference type="EMBL" id="ALJD01000009">
    <property type="protein sequence ID" value="EJN57956.1"/>
    <property type="molecule type" value="Genomic_DNA"/>
</dbReference>
<evidence type="ECO:0000313" key="1">
    <source>
        <dbReference type="EMBL" id="EJN57956.1"/>
    </source>
</evidence>
<reference evidence="1 2" key="1">
    <citation type="journal article" date="2012" name="J. Bacteriol.">
        <title>Draft Genome Sequence of the Extremely Halophilic Archaeon Halogranum salarium B-1T.</title>
        <authorList>
            <person name="Kim K.K."/>
            <person name="Lee K.C."/>
            <person name="Lee J.S."/>
        </authorList>
    </citation>
    <scope>NUCLEOTIDE SEQUENCE [LARGE SCALE GENOMIC DNA]</scope>
    <source>
        <strain evidence="1 2">B-1</strain>
    </source>
</reference>
<accession>J3JE09</accession>
<evidence type="ECO:0000313" key="2">
    <source>
        <dbReference type="Proteomes" id="UP000007813"/>
    </source>
</evidence>
<dbReference type="AlphaFoldDB" id="J3JE09"/>
<protein>
    <submittedName>
        <fullName evidence="1">Uncharacterized protein</fullName>
    </submittedName>
</protein>
<dbReference type="Proteomes" id="UP000007813">
    <property type="component" value="Unassembled WGS sequence"/>
</dbReference>
<comment type="caution">
    <text evidence="1">The sequence shown here is derived from an EMBL/GenBank/DDBJ whole genome shotgun (WGS) entry which is preliminary data.</text>
</comment>